<protein>
    <submittedName>
        <fullName evidence="2">DUF6537 domain-containing protein</fullName>
    </submittedName>
</protein>
<evidence type="ECO:0000313" key="3">
    <source>
        <dbReference type="Proteomes" id="UP001596422"/>
    </source>
</evidence>
<name>A0ABW2A0W6_9GAMM</name>
<proteinExistence type="predicted"/>
<dbReference type="InterPro" id="IPR046667">
    <property type="entry name" value="DUF6537"/>
</dbReference>
<feature type="domain" description="DUF6537" evidence="1">
    <location>
        <begin position="41"/>
        <end position="239"/>
    </location>
</feature>
<dbReference type="EMBL" id="JBHSWE010000001">
    <property type="protein sequence ID" value="MFC6671103.1"/>
    <property type="molecule type" value="Genomic_DNA"/>
</dbReference>
<reference evidence="3" key="1">
    <citation type="journal article" date="2019" name="Int. J. Syst. Evol. Microbiol.">
        <title>The Global Catalogue of Microorganisms (GCM) 10K type strain sequencing project: providing services to taxonomists for standard genome sequencing and annotation.</title>
        <authorList>
            <consortium name="The Broad Institute Genomics Platform"/>
            <consortium name="The Broad Institute Genome Sequencing Center for Infectious Disease"/>
            <person name="Wu L."/>
            <person name="Ma J."/>
        </authorList>
    </citation>
    <scope>NUCLEOTIDE SEQUENCE [LARGE SCALE GENOMIC DNA]</scope>
    <source>
        <strain evidence="3">NBRC 111756</strain>
    </source>
</reference>
<dbReference type="RefSeq" id="WP_379909612.1">
    <property type="nucleotide sequence ID" value="NZ_JBHSWE010000001.1"/>
</dbReference>
<organism evidence="2 3">
    <name type="scientific">Marinobacterium aestuariivivens</name>
    <dbReference type="NCBI Taxonomy" id="1698799"/>
    <lineage>
        <taxon>Bacteria</taxon>
        <taxon>Pseudomonadati</taxon>
        <taxon>Pseudomonadota</taxon>
        <taxon>Gammaproteobacteria</taxon>
        <taxon>Oceanospirillales</taxon>
        <taxon>Oceanospirillaceae</taxon>
        <taxon>Marinobacterium</taxon>
    </lineage>
</organism>
<evidence type="ECO:0000259" key="1">
    <source>
        <dbReference type="Pfam" id="PF20169"/>
    </source>
</evidence>
<evidence type="ECO:0000313" key="2">
    <source>
        <dbReference type="EMBL" id="MFC6671103.1"/>
    </source>
</evidence>
<gene>
    <name evidence="2" type="ORF">ACFQDL_14280</name>
</gene>
<sequence>MAVEKNRQAFLWGRRAAHDLVRVQELAHPTAQPLKILETPEQIITREKAHLSRYQNAALARRYEDLVRRVEAKAKEVLGGDSVLLRTVAENYSKVLAYKDEYEVARLYSDGSFRKLLAEQFEGEVELEFNLAPPLLSRAKNGERPRKRKFGPWMESAFGLLAKGKVLRGTPLDPFGYSADRRLERRLIREYEADIAWLLDHLRRDNLEDARALAALPSQIRGYGPVKDAAYEQAAGQRKRLRARLDAPEMIDAVSGAAV</sequence>
<accession>A0ABW2A0W6</accession>
<keyword evidence="3" id="KW-1185">Reference proteome</keyword>
<dbReference type="Pfam" id="PF20169">
    <property type="entry name" value="DUF6537"/>
    <property type="match status" value="1"/>
</dbReference>
<dbReference type="Proteomes" id="UP001596422">
    <property type="component" value="Unassembled WGS sequence"/>
</dbReference>
<comment type="caution">
    <text evidence="2">The sequence shown here is derived from an EMBL/GenBank/DDBJ whole genome shotgun (WGS) entry which is preliminary data.</text>
</comment>